<dbReference type="OrthoDB" id="6435011at2759"/>
<dbReference type="PANTHER" id="PTHR41142:SF1">
    <property type="entry name" value="SI:DKEY-16J16.4"/>
    <property type="match status" value="1"/>
</dbReference>
<feature type="compositionally biased region" description="Basic residues" evidence="1">
    <location>
        <begin position="1"/>
        <end position="11"/>
    </location>
</feature>
<dbReference type="Proteomes" id="UP000466442">
    <property type="component" value="Unassembled WGS sequence"/>
</dbReference>
<sequence>MLKFLTHKLKNHTINEDSPTNKVEEQDHDSGTESDDEQGVHEEPEISMESEGGSVITTLSRSRSSLLTPASPYFLDSALPSDTDLDTAYDLHSSEEELEVINSSQPTRHTTGQEKRKWSQVTPDSVSRGTSELENVTGTCAVHSHSGANCVVGRCRTSEAVSCCSASSDDEVVGLVAAMTAPVQFRTSPPRGTHRPHLAAAALHEPSPRKRHRNAAPPRPCLDFEKMQQGSLMVKTLQARAVTAWRHTGEPSGELPVYCWIQTISGVPVSFEKKLVKPKEENWLGLH</sequence>
<keyword evidence="3" id="KW-1185">Reference proteome</keyword>
<accession>A0A8S9XGH6</accession>
<feature type="compositionally biased region" description="Basic and acidic residues" evidence="1">
    <location>
        <begin position="22"/>
        <end position="31"/>
    </location>
</feature>
<feature type="region of interest" description="Disordered" evidence="1">
    <location>
        <begin position="96"/>
        <end position="118"/>
    </location>
</feature>
<gene>
    <name evidence="2" type="ORF">GE061_016121</name>
</gene>
<name>A0A8S9XGH6_APOLU</name>
<evidence type="ECO:0000256" key="1">
    <source>
        <dbReference type="SAM" id="MobiDB-lite"/>
    </source>
</evidence>
<feature type="region of interest" description="Disordered" evidence="1">
    <location>
        <begin position="1"/>
        <end position="55"/>
    </location>
</feature>
<dbReference type="AlphaFoldDB" id="A0A8S9XGH6"/>
<proteinExistence type="predicted"/>
<dbReference type="EMBL" id="WIXP02000007">
    <property type="protein sequence ID" value="KAF6207674.1"/>
    <property type="molecule type" value="Genomic_DNA"/>
</dbReference>
<evidence type="ECO:0000313" key="2">
    <source>
        <dbReference type="EMBL" id="KAF6207674.1"/>
    </source>
</evidence>
<comment type="caution">
    <text evidence="2">The sequence shown here is derived from an EMBL/GenBank/DDBJ whole genome shotgun (WGS) entry which is preliminary data.</text>
</comment>
<feature type="compositionally biased region" description="Polar residues" evidence="1">
    <location>
        <begin position="101"/>
        <end position="110"/>
    </location>
</feature>
<organism evidence="2 3">
    <name type="scientific">Apolygus lucorum</name>
    <name type="common">Small green plant bug</name>
    <name type="synonym">Lygocoris lucorum</name>
    <dbReference type="NCBI Taxonomy" id="248454"/>
    <lineage>
        <taxon>Eukaryota</taxon>
        <taxon>Metazoa</taxon>
        <taxon>Ecdysozoa</taxon>
        <taxon>Arthropoda</taxon>
        <taxon>Hexapoda</taxon>
        <taxon>Insecta</taxon>
        <taxon>Pterygota</taxon>
        <taxon>Neoptera</taxon>
        <taxon>Paraneoptera</taxon>
        <taxon>Hemiptera</taxon>
        <taxon>Heteroptera</taxon>
        <taxon>Panheteroptera</taxon>
        <taxon>Cimicomorpha</taxon>
        <taxon>Miridae</taxon>
        <taxon>Mirini</taxon>
        <taxon>Apolygus</taxon>
    </lineage>
</organism>
<reference evidence="2" key="1">
    <citation type="journal article" date="2021" name="Mol. Ecol. Resour.">
        <title>Apolygus lucorum genome provides insights into omnivorousness and mesophyll feeding.</title>
        <authorList>
            <person name="Liu Y."/>
            <person name="Liu H."/>
            <person name="Wang H."/>
            <person name="Huang T."/>
            <person name="Liu B."/>
            <person name="Yang B."/>
            <person name="Yin L."/>
            <person name="Li B."/>
            <person name="Zhang Y."/>
            <person name="Zhang S."/>
            <person name="Jiang F."/>
            <person name="Zhang X."/>
            <person name="Ren Y."/>
            <person name="Wang B."/>
            <person name="Wang S."/>
            <person name="Lu Y."/>
            <person name="Wu K."/>
            <person name="Fan W."/>
            <person name="Wang G."/>
        </authorList>
    </citation>
    <scope>NUCLEOTIDE SEQUENCE</scope>
    <source>
        <strain evidence="2">12Hb</strain>
    </source>
</reference>
<evidence type="ECO:0000313" key="3">
    <source>
        <dbReference type="Proteomes" id="UP000466442"/>
    </source>
</evidence>
<dbReference type="PANTHER" id="PTHR41142">
    <property type="entry name" value="SI:DKEY-16J16.4"/>
    <property type="match status" value="1"/>
</dbReference>
<protein>
    <submittedName>
        <fullName evidence="2">Uncharacterized protein</fullName>
    </submittedName>
</protein>
<feature type="region of interest" description="Disordered" evidence="1">
    <location>
        <begin position="185"/>
        <end position="218"/>
    </location>
</feature>